<dbReference type="Pfam" id="PF13607">
    <property type="entry name" value="Succ_CoA_lig"/>
    <property type="match status" value="1"/>
</dbReference>
<organism evidence="2 3">
    <name type="scientific">Sphaerisporangium aureirubrum</name>
    <dbReference type="NCBI Taxonomy" id="1544736"/>
    <lineage>
        <taxon>Bacteria</taxon>
        <taxon>Bacillati</taxon>
        <taxon>Actinomycetota</taxon>
        <taxon>Actinomycetes</taxon>
        <taxon>Streptosporangiales</taxon>
        <taxon>Streptosporangiaceae</taxon>
        <taxon>Sphaerisporangium</taxon>
    </lineage>
</organism>
<dbReference type="SUPFAM" id="SSF51735">
    <property type="entry name" value="NAD(P)-binding Rossmann-fold domains"/>
    <property type="match status" value="1"/>
</dbReference>
<dbReference type="SUPFAM" id="SSF52210">
    <property type="entry name" value="Succinyl-CoA synthetase domains"/>
    <property type="match status" value="2"/>
</dbReference>
<evidence type="ECO:0000313" key="2">
    <source>
        <dbReference type="EMBL" id="MFC6084192.1"/>
    </source>
</evidence>
<keyword evidence="2" id="KW-0808">Transferase</keyword>
<dbReference type="PANTHER" id="PTHR42793">
    <property type="entry name" value="COA BINDING DOMAIN CONTAINING PROTEIN"/>
    <property type="match status" value="1"/>
</dbReference>
<gene>
    <name evidence="2" type="ORF">ACFP1K_23730</name>
</gene>
<dbReference type="Gene3D" id="3.40.50.720">
    <property type="entry name" value="NAD(P)-binding Rossmann-like Domain"/>
    <property type="match status" value="1"/>
</dbReference>
<dbReference type="Gene3D" id="3.40.50.261">
    <property type="entry name" value="Succinyl-CoA synthetase domains"/>
    <property type="match status" value="2"/>
</dbReference>
<protein>
    <submittedName>
        <fullName evidence="2">GNAT family N-acetyltransferase</fullName>
        <ecNumber evidence="2">2.3.1.-</ecNumber>
    </submittedName>
</protein>
<evidence type="ECO:0000259" key="1">
    <source>
        <dbReference type="PROSITE" id="PS51186"/>
    </source>
</evidence>
<dbReference type="RefSeq" id="WP_380756992.1">
    <property type="nucleotide sequence ID" value="NZ_JBHSRF010000039.1"/>
</dbReference>
<proteinExistence type="predicted"/>
<dbReference type="Gene3D" id="3.40.630.30">
    <property type="match status" value="1"/>
</dbReference>
<name>A0ABW1NPM1_9ACTN</name>
<dbReference type="Gene3D" id="3.30.470.20">
    <property type="entry name" value="ATP-grasp fold, B domain"/>
    <property type="match status" value="1"/>
</dbReference>
<dbReference type="EMBL" id="JBHSRF010000039">
    <property type="protein sequence ID" value="MFC6084192.1"/>
    <property type="molecule type" value="Genomic_DNA"/>
</dbReference>
<dbReference type="Gene3D" id="3.30.1490.20">
    <property type="entry name" value="ATP-grasp fold, A domain"/>
    <property type="match status" value="1"/>
</dbReference>
<dbReference type="SMART" id="SM00881">
    <property type="entry name" value="CoA_binding"/>
    <property type="match status" value="1"/>
</dbReference>
<dbReference type="InterPro" id="IPR043938">
    <property type="entry name" value="Ligase_CoA_dom"/>
</dbReference>
<dbReference type="Pfam" id="PF19045">
    <property type="entry name" value="Ligase_CoA_2"/>
    <property type="match status" value="1"/>
</dbReference>
<dbReference type="PANTHER" id="PTHR42793:SF1">
    <property type="entry name" value="PEPTIDYL-LYSINE N-ACETYLTRANSFERASE PATZ"/>
    <property type="match status" value="1"/>
</dbReference>
<dbReference type="Pfam" id="PF00583">
    <property type="entry name" value="Acetyltransf_1"/>
    <property type="match status" value="1"/>
</dbReference>
<reference evidence="3" key="1">
    <citation type="journal article" date="2019" name="Int. J. Syst. Evol. Microbiol.">
        <title>The Global Catalogue of Microorganisms (GCM) 10K type strain sequencing project: providing services to taxonomists for standard genome sequencing and annotation.</title>
        <authorList>
            <consortium name="The Broad Institute Genomics Platform"/>
            <consortium name="The Broad Institute Genome Sequencing Center for Infectious Disease"/>
            <person name="Wu L."/>
            <person name="Ma J."/>
        </authorList>
    </citation>
    <scope>NUCLEOTIDE SEQUENCE [LARGE SCALE GENOMIC DNA]</scope>
    <source>
        <strain evidence="3">JCM 30346</strain>
    </source>
</reference>
<dbReference type="PROSITE" id="PS51186">
    <property type="entry name" value="GNAT"/>
    <property type="match status" value="1"/>
</dbReference>
<dbReference type="InterPro" id="IPR016181">
    <property type="entry name" value="Acyl_CoA_acyltransferase"/>
</dbReference>
<evidence type="ECO:0000313" key="3">
    <source>
        <dbReference type="Proteomes" id="UP001596137"/>
    </source>
</evidence>
<dbReference type="Pfam" id="PF13549">
    <property type="entry name" value="ATP-grasp_5"/>
    <property type="match status" value="1"/>
</dbReference>
<keyword evidence="3" id="KW-1185">Reference proteome</keyword>
<dbReference type="InterPro" id="IPR003781">
    <property type="entry name" value="CoA-bd"/>
</dbReference>
<feature type="domain" description="N-acetyltransferase" evidence="1">
    <location>
        <begin position="15"/>
        <end position="174"/>
    </location>
</feature>
<dbReference type="Pfam" id="PF13380">
    <property type="entry name" value="CoA_binding_2"/>
    <property type="match status" value="1"/>
</dbReference>
<comment type="caution">
    <text evidence="2">The sequence shown here is derived from an EMBL/GenBank/DDBJ whole genome shotgun (WGS) entry which is preliminary data.</text>
</comment>
<dbReference type="InterPro" id="IPR032875">
    <property type="entry name" value="Succ_CoA_lig_flav_dom"/>
</dbReference>
<sequence length="862" mass="88873">MLDECDVLLRDGAIAHVRPLAPTDLTALHQLVDRTSELSAYLRFFAGGRATAHAYMERVTAPGHPGRVLVATLGGRAAGIAEYIPCGDGTADMAVLIDDEVQGDGLGTLLLEHLAAHAAAEGFGTLVAQVLVRNTPMLRLLRDVGLDVQIRYDGAEADVRVNLTPGARMLANVAARDHQAGRASLAPLLTPASVAVIGAGRDPAGIGHKVVRNLLDGGFPGSIHPVNPKAAAIAGLPAYPDVTAVPVPVDLAVIAVPAGAVPGVARQCAAAGVKGLVVLSAGFAESAGKGAEGELLGICRSAGMRLIGPNCLGIVNTAAHLNASFLPHTPQQGGVAVLSQSGAVGAALLDRLAVSWFVSVGNKADVSGNDLLEYWEDDDATTVIALYLESFGNPRKFARIAARAGRRKPILLVKSGRSDAGDRAVRSHTAAAATPDIAVDALVHAAGVIRLDTIRDLIDTARLMSTQPLPAGRRVAIVGNSGGPQAMTADACERNGLIVPELTPDPELAGRIPAASLRNPVDLTADAHAADIGLAIQNALTEPEIDAVLVVYTPPFGSGADATKTAIAQAARNATKPVLACVMGQDGLIDGHVPGYAYPEQAVHALARAAAYAEWRRTAPETSAPVLGDRAAREIIQGSEGWLAPDVTERLLRHFDVPVLASATVHDAESAAEAAAALGGPVALKVTGPVHKSDIGGVRLGLRGPVEVREAYREMAASIGTAMTGAIVQPMATEGVEIIVGGVNYPSFGPLVMIGMGGVAADLIADRSFRMPPITLETAAEMIADLRCSPLLYGYRGRGKTDTAALAGLLTQVGHLMAALPEVAELDLNPVIVTPEGAVAVDARIRVAPGAHLPSPYTRRLR</sequence>
<dbReference type="EC" id="2.3.1.-" evidence="2"/>
<dbReference type="InterPro" id="IPR016102">
    <property type="entry name" value="Succinyl-CoA_synth-like"/>
</dbReference>
<dbReference type="SUPFAM" id="SSF55729">
    <property type="entry name" value="Acyl-CoA N-acyltransferases (Nat)"/>
    <property type="match status" value="1"/>
</dbReference>
<dbReference type="InterPro" id="IPR036291">
    <property type="entry name" value="NAD(P)-bd_dom_sf"/>
</dbReference>
<dbReference type="SUPFAM" id="SSF56059">
    <property type="entry name" value="Glutathione synthetase ATP-binding domain-like"/>
    <property type="match status" value="1"/>
</dbReference>
<dbReference type="InterPro" id="IPR013815">
    <property type="entry name" value="ATP_grasp_subdomain_1"/>
</dbReference>
<dbReference type="GO" id="GO:0016746">
    <property type="term" value="F:acyltransferase activity"/>
    <property type="evidence" value="ECO:0007669"/>
    <property type="project" value="UniProtKB-KW"/>
</dbReference>
<keyword evidence="2" id="KW-0012">Acyltransferase</keyword>
<dbReference type="InterPro" id="IPR000182">
    <property type="entry name" value="GNAT_dom"/>
</dbReference>
<accession>A0ABW1NPM1</accession>
<dbReference type="Proteomes" id="UP001596137">
    <property type="component" value="Unassembled WGS sequence"/>
</dbReference>